<proteinExistence type="predicted"/>
<comment type="caution">
    <text evidence="1">The sequence shown here is derived from an EMBL/GenBank/DDBJ whole genome shotgun (WGS) entry which is preliminary data.</text>
</comment>
<gene>
    <name evidence="1" type="ORF">KSX_71020</name>
</gene>
<organism evidence="1 2">
    <name type="scientific">Ktedonospora formicarum</name>
    <dbReference type="NCBI Taxonomy" id="2778364"/>
    <lineage>
        <taxon>Bacteria</taxon>
        <taxon>Bacillati</taxon>
        <taxon>Chloroflexota</taxon>
        <taxon>Ktedonobacteria</taxon>
        <taxon>Ktedonobacterales</taxon>
        <taxon>Ktedonobacteraceae</taxon>
        <taxon>Ktedonospora</taxon>
    </lineage>
</organism>
<sequence>MATVETAFTRWVPLVNLDQGSTIPVRFVVELRHKFRPSDIADGLTELAIFDHVLDGQRLNTHDAGSRV</sequence>
<evidence type="ECO:0000313" key="1">
    <source>
        <dbReference type="EMBL" id="GHO48939.1"/>
    </source>
</evidence>
<accession>A0A8J3ICM2</accession>
<dbReference type="Proteomes" id="UP000612362">
    <property type="component" value="Unassembled WGS sequence"/>
</dbReference>
<keyword evidence="2" id="KW-1185">Reference proteome</keyword>
<evidence type="ECO:0000313" key="2">
    <source>
        <dbReference type="Proteomes" id="UP000612362"/>
    </source>
</evidence>
<dbReference type="EMBL" id="BNJF01000004">
    <property type="protein sequence ID" value="GHO48939.1"/>
    <property type="molecule type" value="Genomic_DNA"/>
</dbReference>
<protein>
    <submittedName>
        <fullName evidence="1">Uncharacterized protein</fullName>
    </submittedName>
</protein>
<reference evidence="1" key="1">
    <citation type="submission" date="2020-10" db="EMBL/GenBank/DDBJ databases">
        <title>Taxonomic study of unclassified bacteria belonging to the class Ktedonobacteria.</title>
        <authorList>
            <person name="Yabe S."/>
            <person name="Wang C.M."/>
            <person name="Zheng Y."/>
            <person name="Sakai Y."/>
            <person name="Cavaletti L."/>
            <person name="Monciardini P."/>
            <person name="Donadio S."/>
        </authorList>
    </citation>
    <scope>NUCLEOTIDE SEQUENCE</scope>
    <source>
        <strain evidence="1">SOSP1-1</strain>
    </source>
</reference>
<dbReference type="AlphaFoldDB" id="A0A8J3ICM2"/>
<name>A0A8J3ICM2_9CHLR</name>